<evidence type="ECO:0000313" key="4">
    <source>
        <dbReference type="Proteomes" id="UP000436088"/>
    </source>
</evidence>
<dbReference type="Proteomes" id="UP000436088">
    <property type="component" value="Unassembled WGS sequence"/>
</dbReference>
<proteinExistence type="inferred from homology"/>
<comment type="similarity">
    <text evidence="1">Belongs to the thioesterase PaaI family.</text>
</comment>
<dbReference type="InterPro" id="IPR029069">
    <property type="entry name" value="HotDog_dom_sf"/>
</dbReference>
<organism evidence="3 4">
    <name type="scientific">Hibiscus syriacus</name>
    <name type="common">Rose of Sharon</name>
    <dbReference type="NCBI Taxonomy" id="106335"/>
    <lineage>
        <taxon>Eukaryota</taxon>
        <taxon>Viridiplantae</taxon>
        <taxon>Streptophyta</taxon>
        <taxon>Embryophyta</taxon>
        <taxon>Tracheophyta</taxon>
        <taxon>Spermatophyta</taxon>
        <taxon>Magnoliopsida</taxon>
        <taxon>eudicotyledons</taxon>
        <taxon>Gunneridae</taxon>
        <taxon>Pentapetalae</taxon>
        <taxon>rosids</taxon>
        <taxon>malvids</taxon>
        <taxon>Malvales</taxon>
        <taxon>Malvaceae</taxon>
        <taxon>Malvoideae</taxon>
        <taxon>Hibiscus</taxon>
    </lineage>
</organism>
<dbReference type="Pfam" id="PF03061">
    <property type="entry name" value="4HBT"/>
    <property type="match status" value="1"/>
</dbReference>
<protein>
    <submittedName>
        <fullName evidence="3">Major facilitator superfamily protein</fullName>
    </submittedName>
</protein>
<dbReference type="Gene3D" id="3.10.129.10">
    <property type="entry name" value="Hotdog Thioesterase"/>
    <property type="match status" value="1"/>
</dbReference>
<dbReference type="CDD" id="cd03443">
    <property type="entry name" value="PaaI_thioesterase"/>
    <property type="match status" value="1"/>
</dbReference>
<dbReference type="EMBL" id="VEPZ02001320">
    <property type="protein sequence ID" value="KAE8680770.1"/>
    <property type="molecule type" value="Genomic_DNA"/>
</dbReference>
<dbReference type="InterPro" id="IPR039298">
    <property type="entry name" value="ACOT13"/>
</dbReference>
<sequence length="132" mass="14588">MTESISREHFQLQRSLKLLDDVASGAVGNELEARSLRDLQIIQADAGFLRCNFIVPAHASDINGNWHAGAIATIIDSVGATAIYSVCQHVKVTVNFNIQYHSTAKIQVNLLALLKSYFSSWVRLVINGNKDY</sequence>
<keyword evidence="4" id="KW-1185">Reference proteome</keyword>
<evidence type="ECO:0000256" key="1">
    <source>
        <dbReference type="ARBA" id="ARBA00008324"/>
    </source>
</evidence>
<dbReference type="PANTHER" id="PTHR21660:SF52">
    <property type="entry name" value="SUPERFAMILY PROTEIN, PUTATIVE-RELATED"/>
    <property type="match status" value="1"/>
</dbReference>
<comment type="caution">
    <text evidence="3">The sequence shown here is derived from an EMBL/GenBank/DDBJ whole genome shotgun (WGS) entry which is preliminary data.</text>
</comment>
<evidence type="ECO:0000313" key="3">
    <source>
        <dbReference type="EMBL" id="KAE8680770.1"/>
    </source>
</evidence>
<dbReference type="AlphaFoldDB" id="A0A6A2YN37"/>
<feature type="domain" description="Thioesterase" evidence="2">
    <location>
        <begin position="63"/>
        <end position="107"/>
    </location>
</feature>
<evidence type="ECO:0000259" key="2">
    <source>
        <dbReference type="Pfam" id="PF03061"/>
    </source>
</evidence>
<dbReference type="PANTHER" id="PTHR21660">
    <property type="entry name" value="THIOESTERASE SUPERFAMILY MEMBER-RELATED"/>
    <property type="match status" value="1"/>
</dbReference>
<dbReference type="GO" id="GO:0047617">
    <property type="term" value="F:fatty acyl-CoA hydrolase activity"/>
    <property type="evidence" value="ECO:0007669"/>
    <property type="project" value="InterPro"/>
</dbReference>
<gene>
    <name evidence="3" type="ORF">F3Y22_tig00111366pilonHSYRG00058</name>
</gene>
<reference evidence="3" key="1">
    <citation type="submission" date="2019-09" db="EMBL/GenBank/DDBJ databases">
        <title>Draft genome information of white flower Hibiscus syriacus.</title>
        <authorList>
            <person name="Kim Y.-M."/>
        </authorList>
    </citation>
    <scope>NUCLEOTIDE SEQUENCE [LARGE SCALE GENOMIC DNA]</scope>
    <source>
        <strain evidence="3">YM2019G1</strain>
    </source>
</reference>
<dbReference type="SUPFAM" id="SSF54637">
    <property type="entry name" value="Thioesterase/thiol ester dehydrase-isomerase"/>
    <property type="match status" value="1"/>
</dbReference>
<name>A0A6A2YN37_HIBSY</name>
<accession>A0A6A2YN37</accession>
<dbReference type="InterPro" id="IPR006683">
    <property type="entry name" value="Thioestr_dom"/>
</dbReference>